<dbReference type="Proteomes" id="UP000694001">
    <property type="component" value="Chromosome"/>
</dbReference>
<feature type="signal peptide" evidence="2">
    <location>
        <begin position="1"/>
        <end position="24"/>
    </location>
</feature>
<feature type="chain" id="PRO_5036823775" evidence="2">
    <location>
        <begin position="25"/>
        <end position="254"/>
    </location>
</feature>
<keyword evidence="2" id="KW-0732">Signal</keyword>
<protein>
    <submittedName>
        <fullName evidence="3">Uncharacterized protein</fullName>
    </submittedName>
</protein>
<evidence type="ECO:0000313" key="3">
    <source>
        <dbReference type="EMBL" id="QXM24271.1"/>
    </source>
</evidence>
<sequence>MTRTPGFAALSLAAALLAALAALAQTPIGSLSSGGITIEGTVTDVFGNRFVVQDSTGRVLVEAGPERHHRLDIRPGERLRITGRPDKGGFDAFTIRRENGTEIFIRPPYGPPPWSGGGRRSERDADGSPRVSGMITPEAVLRAVAAAGYRAERAPQLERRHYEVVAINPRGERVKLHVDFEGRIYRETWDRGRGFGGRPTETDARRAAEAAGYTLTGPLVPHPRHYEALAKAPDGREVRLHLHAEGIRRVEDLR</sequence>
<dbReference type="RefSeq" id="WP_218285315.1">
    <property type="nucleotide sequence ID" value="NZ_CP076448.1"/>
</dbReference>
<feature type="region of interest" description="Disordered" evidence="1">
    <location>
        <begin position="106"/>
        <end position="133"/>
    </location>
</feature>
<proteinExistence type="predicted"/>
<gene>
    <name evidence="3" type="ORF">KO353_13575</name>
</gene>
<dbReference type="AlphaFoldDB" id="A0A975U0U0"/>
<evidence type="ECO:0000256" key="1">
    <source>
        <dbReference type="SAM" id="MobiDB-lite"/>
    </source>
</evidence>
<accession>A0A975U0U0</accession>
<evidence type="ECO:0000256" key="2">
    <source>
        <dbReference type="SAM" id="SignalP"/>
    </source>
</evidence>
<dbReference type="KEGG" id="elio:KO353_13575"/>
<dbReference type="EMBL" id="CP076448">
    <property type="protein sequence ID" value="QXM24271.1"/>
    <property type="molecule type" value="Genomic_DNA"/>
</dbReference>
<name>A0A975U0U0_9PROT</name>
<organism evidence="3 4">
    <name type="scientific">Elioraea tepida</name>
    <dbReference type="NCBI Taxonomy" id="2843330"/>
    <lineage>
        <taxon>Bacteria</taxon>
        <taxon>Pseudomonadati</taxon>
        <taxon>Pseudomonadota</taxon>
        <taxon>Alphaproteobacteria</taxon>
        <taxon>Acetobacterales</taxon>
        <taxon>Elioraeaceae</taxon>
        <taxon>Elioraea</taxon>
    </lineage>
</organism>
<evidence type="ECO:0000313" key="4">
    <source>
        <dbReference type="Proteomes" id="UP000694001"/>
    </source>
</evidence>
<reference evidence="3" key="1">
    <citation type="submission" date="2021-06" db="EMBL/GenBank/DDBJ databases">
        <title>Elioraea tepida, sp. nov., a moderately thermophilic aerobic anoxygenic phototrophic bacterium isolated from an alkaline siliceous hot spring mat community in Yellowstone National Park, WY, USA.</title>
        <authorList>
            <person name="Saini M.K."/>
            <person name="Yoshida S."/>
            <person name="Sebastian A."/>
            <person name="Hirose S."/>
            <person name="Hara E."/>
            <person name="Tamaki H."/>
            <person name="Soulier N.T."/>
            <person name="Albert I."/>
            <person name="Hanada S."/>
            <person name="Bryant D.A."/>
            <person name="Tank M."/>
        </authorList>
    </citation>
    <scope>NUCLEOTIDE SEQUENCE</scope>
    <source>
        <strain evidence="3">MS-P2</strain>
    </source>
</reference>
<keyword evidence="4" id="KW-1185">Reference proteome</keyword>